<dbReference type="Gene3D" id="3.80.10.10">
    <property type="entry name" value="Ribonuclease Inhibitor"/>
    <property type="match status" value="1"/>
</dbReference>
<name>A0AAD1ZFA1_9LAMI</name>
<proteinExistence type="predicted"/>
<protein>
    <recommendedName>
        <fullName evidence="3">F-box/LRR-repeat protein</fullName>
    </recommendedName>
</protein>
<dbReference type="PANTHER" id="PTHR38926">
    <property type="entry name" value="F-BOX DOMAIN CONTAINING PROTEIN, EXPRESSED"/>
    <property type="match status" value="1"/>
</dbReference>
<keyword evidence="2" id="KW-1185">Reference proteome</keyword>
<dbReference type="SUPFAM" id="SSF52047">
    <property type="entry name" value="RNI-like"/>
    <property type="match status" value="1"/>
</dbReference>
<gene>
    <name evidence="1" type="ORF">FPE_LOCUS15629</name>
</gene>
<evidence type="ECO:0008006" key="3">
    <source>
        <dbReference type="Google" id="ProtNLM"/>
    </source>
</evidence>
<evidence type="ECO:0000313" key="1">
    <source>
        <dbReference type="EMBL" id="CAI9768199.1"/>
    </source>
</evidence>
<dbReference type="InterPro" id="IPR032675">
    <property type="entry name" value="LRR_dom_sf"/>
</dbReference>
<dbReference type="EMBL" id="OU503044">
    <property type="protein sequence ID" value="CAI9768199.1"/>
    <property type="molecule type" value="Genomic_DNA"/>
</dbReference>
<evidence type="ECO:0000313" key="2">
    <source>
        <dbReference type="Proteomes" id="UP000834106"/>
    </source>
</evidence>
<accession>A0AAD1ZFA1</accession>
<dbReference type="AlphaFoldDB" id="A0AAD1ZFA1"/>
<sequence>MPSISNTPYLIEEIAKNCKKFAELKITGPCHIKFALTLAAFLPNLKVLSIRCSMIYKDALITILDELKKLEVLNISHCVLIEHPPPSPRRVLKEIDESILHKARRLHKFITCTSDSCLMCTRTRNDGGMTRW</sequence>
<organism evidence="1 2">
    <name type="scientific">Fraxinus pennsylvanica</name>
    <dbReference type="NCBI Taxonomy" id="56036"/>
    <lineage>
        <taxon>Eukaryota</taxon>
        <taxon>Viridiplantae</taxon>
        <taxon>Streptophyta</taxon>
        <taxon>Embryophyta</taxon>
        <taxon>Tracheophyta</taxon>
        <taxon>Spermatophyta</taxon>
        <taxon>Magnoliopsida</taxon>
        <taxon>eudicotyledons</taxon>
        <taxon>Gunneridae</taxon>
        <taxon>Pentapetalae</taxon>
        <taxon>asterids</taxon>
        <taxon>lamiids</taxon>
        <taxon>Lamiales</taxon>
        <taxon>Oleaceae</taxon>
        <taxon>Oleeae</taxon>
        <taxon>Fraxinus</taxon>
    </lineage>
</organism>
<reference evidence="1" key="1">
    <citation type="submission" date="2023-05" db="EMBL/GenBank/DDBJ databases">
        <authorList>
            <person name="Huff M."/>
        </authorList>
    </citation>
    <scope>NUCLEOTIDE SEQUENCE</scope>
</reference>
<dbReference type="Proteomes" id="UP000834106">
    <property type="component" value="Chromosome 9"/>
</dbReference>
<dbReference type="PANTHER" id="PTHR38926:SF13">
    <property type="entry name" value="F-BOX DOMAIN CONTAINING PROTEIN, EXPRESSED"/>
    <property type="match status" value="1"/>
</dbReference>